<evidence type="ECO:0000259" key="2">
    <source>
        <dbReference type="PROSITE" id="PS50041"/>
    </source>
</evidence>
<dbReference type="InterPro" id="IPR016187">
    <property type="entry name" value="CTDL_fold"/>
</dbReference>
<evidence type="ECO:0008006" key="6">
    <source>
        <dbReference type="Google" id="ProtNLM"/>
    </source>
</evidence>
<dbReference type="InterPro" id="IPR050801">
    <property type="entry name" value="Ca-Dep_Lectins_ImmuneDev"/>
</dbReference>
<evidence type="ECO:0000313" key="4">
    <source>
        <dbReference type="EMBL" id="KAK6177306.1"/>
    </source>
</evidence>
<keyword evidence="5" id="KW-1185">Reference proteome</keyword>
<dbReference type="InterPro" id="IPR001304">
    <property type="entry name" value="C-type_lectin-like"/>
</dbReference>
<feature type="domain" description="Apple" evidence="3">
    <location>
        <begin position="26"/>
        <end position="107"/>
    </location>
</feature>
<dbReference type="AlphaFoldDB" id="A0AAN8JJZ9"/>
<dbReference type="SUPFAM" id="SSF56436">
    <property type="entry name" value="C-type lectin-like"/>
    <property type="match status" value="1"/>
</dbReference>
<dbReference type="SMART" id="SM00034">
    <property type="entry name" value="CLECT"/>
    <property type="match status" value="1"/>
</dbReference>
<dbReference type="Pfam" id="PF00059">
    <property type="entry name" value="Lectin_C"/>
    <property type="match status" value="1"/>
</dbReference>
<dbReference type="Gene3D" id="3.10.100.10">
    <property type="entry name" value="Mannose-Binding Protein A, subunit A"/>
    <property type="match status" value="1"/>
</dbReference>
<feature type="signal peptide" evidence="1">
    <location>
        <begin position="1"/>
        <end position="24"/>
    </location>
</feature>
<dbReference type="InterPro" id="IPR016186">
    <property type="entry name" value="C-type_lectin-like/link_sf"/>
</dbReference>
<dbReference type="Gene3D" id="3.50.4.10">
    <property type="entry name" value="Hepatocyte Growth Factor"/>
    <property type="match status" value="1"/>
</dbReference>
<dbReference type="PROSITE" id="PS50948">
    <property type="entry name" value="PAN"/>
    <property type="match status" value="1"/>
</dbReference>
<dbReference type="PROSITE" id="PS50041">
    <property type="entry name" value="C_TYPE_LECTIN_2"/>
    <property type="match status" value="1"/>
</dbReference>
<sequence>MIQFKDNMWIVLSVLILFVNDVTGTCSGQVYKKTIFEGILYEGSTSASTVGSLRECGEKCTRNTECQSFGLNLHTLQCYLYNVLIWSGSPAAEEPNMVYYWAYQKTCPTDLAYIYNVQAECCYRYYALELGWTEAMNQCSMDNGHLYLGNTNQKLEIALSHFVENAYVVHWFGSTDVSSEGTWNWLNGEAVNSLGWGEGSPDNYGGKQHCMVYDANGFYDRECSDKYHFMCEIPVV</sequence>
<dbReference type="InterPro" id="IPR003609">
    <property type="entry name" value="Pan_app"/>
</dbReference>
<dbReference type="SUPFAM" id="SSF57414">
    <property type="entry name" value="Hairpin loop containing domain-like"/>
    <property type="match status" value="1"/>
</dbReference>
<evidence type="ECO:0000259" key="3">
    <source>
        <dbReference type="PROSITE" id="PS50948"/>
    </source>
</evidence>
<dbReference type="Pfam" id="PF00024">
    <property type="entry name" value="PAN_1"/>
    <property type="match status" value="1"/>
</dbReference>
<comment type="caution">
    <text evidence="4">The sequence shown here is derived from an EMBL/GenBank/DDBJ whole genome shotgun (WGS) entry which is preliminary data.</text>
</comment>
<feature type="chain" id="PRO_5042817760" description="C-type lectin" evidence="1">
    <location>
        <begin position="25"/>
        <end position="236"/>
    </location>
</feature>
<protein>
    <recommendedName>
        <fullName evidence="6">C-type lectin</fullName>
    </recommendedName>
</protein>
<proteinExistence type="predicted"/>
<dbReference type="PANTHER" id="PTHR22801:SF63">
    <property type="entry name" value="C-TYPE LECTIN DOMAIN-CONTAINING PROTEIN"/>
    <property type="match status" value="1"/>
</dbReference>
<gene>
    <name evidence="4" type="ORF">SNE40_015432</name>
</gene>
<evidence type="ECO:0000256" key="1">
    <source>
        <dbReference type="SAM" id="SignalP"/>
    </source>
</evidence>
<reference evidence="4 5" key="1">
    <citation type="submission" date="2024-01" db="EMBL/GenBank/DDBJ databases">
        <title>The genome of the rayed Mediterranean limpet Patella caerulea (Linnaeus, 1758).</title>
        <authorList>
            <person name="Anh-Thu Weber A."/>
            <person name="Halstead-Nussloch G."/>
        </authorList>
    </citation>
    <scope>NUCLEOTIDE SEQUENCE [LARGE SCALE GENOMIC DNA]</scope>
    <source>
        <strain evidence="4">AATW-2023a</strain>
        <tissue evidence="4">Whole specimen</tissue>
    </source>
</reference>
<evidence type="ECO:0000313" key="5">
    <source>
        <dbReference type="Proteomes" id="UP001347796"/>
    </source>
</evidence>
<feature type="domain" description="C-type lectin" evidence="2">
    <location>
        <begin position="122"/>
        <end position="232"/>
    </location>
</feature>
<name>A0AAN8JJZ9_PATCE</name>
<accession>A0AAN8JJZ9</accession>
<dbReference type="Proteomes" id="UP001347796">
    <property type="component" value="Unassembled WGS sequence"/>
</dbReference>
<dbReference type="EMBL" id="JAZGQO010000010">
    <property type="protein sequence ID" value="KAK6177306.1"/>
    <property type="molecule type" value="Genomic_DNA"/>
</dbReference>
<dbReference type="PANTHER" id="PTHR22801">
    <property type="entry name" value="LITHOSTATHINE"/>
    <property type="match status" value="1"/>
</dbReference>
<keyword evidence="1" id="KW-0732">Signal</keyword>
<organism evidence="4 5">
    <name type="scientific">Patella caerulea</name>
    <name type="common">Rayed Mediterranean limpet</name>
    <dbReference type="NCBI Taxonomy" id="87958"/>
    <lineage>
        <taxon>Eukaryota</taxon>
        <taxon>Metazoa</taxon>
        <taxon>Spiralia</taxon>
        <taxon>Lophotrochozoa</taxon>
        <taxon>Mollusca</taxon>
        <taxon>Gastropoda</taxon>
        <taxon>Patellogastropoda</taxon>
        <taxon>Patelloidea</taxon>
        <taxon>Patellidae</taxon>
        <taxon>Patella</taxon>
    </lineage>
</organism>